<keyword evidence="2" id="KW-1185">Reference proteome</keyword>
<gene>
    <name evidence="1" type="ORF">FKR81_00385</name>
</gene>
<comment type="caution">
    <text evidence="1">The sequence shown here is derived from an EMBL/GenBank/DDBJ whole genome shotgun (WGS) entry which is preliminary data.</text>
</comment>
<protein>
    <submittedName>
        <fullName evidence="1">Uncharacterized protein</fullName>
    </submittedName>
</protein>
<sequence>MLTRSSWEGGDADDFRWQWDHLLSGLLIGIASAVRDCGDRVQVNAEQQRVASGDHGGSGSPFFGAPPGFVDEFLRVYDGFGVALGGLGLAGGVAGLVGMAVDGSWKGGLAKGIAGLVNGSPDFVRNIVGKDIGVVGKGFDLVGRAAEFAMAGIDAYEFGESLGREPDSEETYNKGADLVFSGTAVVVGVVCPPLGVAIGAAGFAYGLWTDANPSFTRDFVWGARDVVGDVGGAIGDGAEAVGDVISGGVNALLDRF</sequence>
<dbReference type="RefSeq" id="WP_146348847.1">
    <property type="nucleotide sequence ID" value="NZ_VOBR01000001.1"/>
</dbReference>
<evidence type="ECO:0000313" key="2">
    <source>
        <dbReference type="Proteomes" id="UP000316639"/>
    </source>
</evidence>
<evidence type="ECO:0000313" key="1">
    <source>
        <dbReference type="EMBL" id="TWP54064.1"/>
    </source>
</evidence>
<dbReference type="AlphaFoldDB" id="A0A563F3X5"/>
<dbReference type="Proteomes" id="UP000316639">
    <property type="component" value="Unassembled WGS sequence"/>
</dbReference>
<dbReference type="EMBL" id="VOBR01000001">
    <property type="protein sequence ID" value="TWP54064.1"/>
    <property type="molecule type" value="Genomic_DNA"/>
</dbReference>
<proteinExistence type="predicted"/>
<reference evidence="1 2" key="1">
    <citation type="submission" date="2019-07" db="EMBL/GenBank/DDBJ databases">
        <title>Lentzea xizangensis sp. nov., isolated from Qinghai-Tibetan Plateau Soils.</title>
        <authorList>
            <person name="Huang J."/>
        </authorList>
    </citation>
    <scope>NUCLEOTIDE SEQUENCE [LARGE SCALE GENOMIC DNA]</scope>
    <source>
        <strain evidence="1 2">FXJ1.1311</strain>
    </source>
</reference>
<accession>A0A563F3X5</accession>
<organism evidence="1 2">
    <name type="scientific">Lentzea tibetensis</name>
    <dbReference type="NCBI Taxonomy" id="2591470"/>
    <lineage>
        <taxon>Bacteria</taxon>
        <taxon>Bacillati</taxon>
        <taxon>Actinomycetota</taxon>
        <taxon>Actinomycetes</taxon>
        <taxon>Pseudonocardiales</taxon>
        <taxon>Pseudonocardiaceae</taxon>
        <taxon>Lentzea</taxon>
    </lineage>
</organism>
<name>A0A563F3X5_9PSEU</name>
<dbReference type="OrthoDB" id="5244663at2"/>